<evidence type="ECO:0000313" key="2">
    <source>
        <dbReference type="Proteomes" id="UP000297527"/>
    </source>
</evidence>
<evidence type="ECO:0008006" key="3">
    <source>
        <dbReference type="Google" id="ProtNLM"/>
    </source>
</evidence>
<keyword evidence="2" id="KW-1185">Reference proteome</keyword>
<gene>
    <name evidence="1" type="ORF">BCON_0361g00110</name>
</gene>
<name>A0A4Z1HC46_9HELO</name>
<evidence type="ECO:0000313" key="1">
    <source>
        <dbReference type="EMBL" id="TGO45851.1"/>
    </source>
</evidence>
<dbReference type="Proteomes" id="UP000297527">
    <property type="component" value="Unassembled WGS sequence"/>
</dbReference>
<dbReference type="Pfam" id="PF12013">
    <property type="entry name" value="OrsD"/>
    <property type="match status" value="1"/>
</dbReference>
<proteinExistence type="predicted"/>
<reference evidence="1 2" key="1">
    <citation type="submission" date="2017-12" db="EMBL/GenBank/DDBJ databases">
        <title>Comparative genomics of Botrytis spp.</title>
        <authorList>
            <person name="Valero-Jimenez C.A."/>
            <person name="Tapia P."/>
            <person name="Veloso J."/>
            <person name="Silva-Moreno E."/>
            <person name="Staats M."/>
            <person name="Valdes J.H."/>
            <person name="Van Kan J.A.L."/>
        </authorList>
    </citation>
    <scope>NUCLEOTIDE SEQUENCE [LARGE SCALE GENOMIC DNA]</scope>
    <source>
        <strain evidence="1 2">MUCL11595</strain>
    </source>
</reference>
<protein>
    <recommendedName>
        <fullName evidence="3">C2H2-type domain-containing protein</fullName>
    </recommendedName>
</protein>
<dbReference type="AlphaFoldDB" id="A0A4Z1HC46"/>
<organism evidence="1 2">
    <name type="scientific">Botryotinia convoluta</name>
    <dbReference type="NCBI Taxonomy" id="54673"/>
    <lineage>
        <taxon>Eukaryota</taxon>
        <taxon>Fungi</taxon>
        <taxon>Dikarya</taxon>
        <taxon>Ascomycota</taxon>
        <taxon>Pezizomycotina</taxon>
        <taxon>Leotiomycetes</taxon>
        <taxon>Helotiales</taxon>
        <taxon>Sclerotiniaceae</taxon>
        <taxon>Botryotinia</taxon>
    </lineage>
</organism>
<comment type="caution">
    <text evidence="1">The sequence shown here is derived from an EMBL/GenBank/DDBJ whole genome shotgun (WGS) entry which is preliminary data.</text>
</comment>
<accession>A0A4Z1HC46</accession>
<dbReference type="InterPro" id="IPR022698">
    <property type="entry name" value="OrsD"/>
</dbReference>
<dbReference type="OrthoDB" id="3555672at2759"/>
<sequence length="120" mass="13624">MELFVHFPAQGVIVCSECKYAVLPSHVGTHLKDKEKHRAVKADRERVVAAIQAIRGLKTKTAFPPARTDGLRCQLYNEYGNLTLFLWNYTVVLACDYLVGWIKINQSLPEGQLSYSNDRK</sequence>
<dbReference type="EMBL" id="PQXN01000359">
    <property type="protein sequence ID" value="TGO45851.1"/>
    <property type="molecule type" value="Genomic_DNA"/>
</dbReference>